<evidence type="ECO:0000313" key="2">
    <source>
        <dbReference type="Proteomes" id="UP001432322"/>
    </source>
</evidence>
<name>A0AAV5WUU3_9BILA</name>
<protein>
    <submittedName>
        <fullName evidence="1">Uncharacterized protein</fullName>
    </submittedName>
</protein>
<organism evidence="1 2">
    <name type="scientific">Pristionchus fissidentatus</name>
    <dbReference type="NCBI Taxonomy" id="1538716"/>
    <lineage>
        <taxon>Eukaryota</taxon>
        <taxon>Metazoa</taxon>
        <taxon>Ecdysozoa</taxon>
        <taxon>Nematoda</taxon>
        <taxon>Chromadorea</taxon>
        <taxon>Rhabditida</taxon>
        <taxon>Rhabditina</taxon>
        <taxon>Diplogasteromorpha</taxon>
        <taxon>Diplogasteroidea</taxon>
        <taxon>Neodiplogasteridae</taxon>
        <taxon>Pristionchus</taxon>
    </lineage>
</organism>
<dbReference type="AlphaFoldDB" id="A0AAV5WUU3"/>
<proteinExistence type="predicted"/>
<gene>
    <name evidence="1" type="ORF">PFISCL1PPCAC_26385</name>
</gene>
<dbReference type="EMBL" id="BTSY01000007">
    <property type="protein sequence ID" value="GMT35088.1"/>
    <property type="molecule type" value="Genomic_DNA"/>
</dbReference>
<reference evidence="1" key="1">
    <citation type="submission" date="2023-10" db="EMBL/GenBank/DDBJ databases">
        <title>Genome assembly of Pristionchus species.</title>
        <authorList>
            <person name="Yoshida K."/>
            <person name="Sommer R.J."/>
        </authorList>
    </citation>
    <scope>NUCLEOTIDE SEQUENCE</scope>
    <source>
        <strain evidence="1">RS5133</strain>
    </source>
</reference>
<keyword evidence="2" id="KW-1185">Reference proteome</keyword>
<comment type="caution">
    <text evidence="1">The sequence shown here is derived from an EMBL/GenBank/DDBJ whole genome shotgun (WGS) entry which is preliminary data.</text>
</comment>
<evidence type="ECO:0000313" key="1">
    <source>
        <dbReference type="EMBL" id="GMT35088.1"/>
    </source>
</evidence>
<sequence length="149" mass="17290">MRISNNRNEPIIHVWVFSVGEVCPEQIIMPVCKFKQNQITKIETNLQDLYLRDSFKHVKHVCVDMVDDICPKRTYNAIAVCKSKTGDTDIIISIFVPDIAESFKDQTLSIQMCVKAFDRVLNKDVRLVPLYYYGYVYSSDDYGQYKFSA</sequence>
<dbReference type="Proteomes" id="UP001432322">
    <property type="component" value="Unassembled WGS sequence"/>
</dbReference>
<accession>A0AAV5WUU3</accession>